<organism evidence="1">
    <name type="scientific">marine metagenome</name>
    <dbReference type="NCBI Taxonomy" id="408172"/>
    <lineage>
        <taxon>unclassified sequences</taxon>
        <taxon>metagenomes</taxon>
        <taxon>ecological metagenomes</taxon>
    </lineage>
</organism>
<dbReference type="SUPFAM" id="SSF49785">
    <property type="entry name" value="Galactose-binding domain-like"/>
    <property type="match status" value="1"/>
</dbReference>
<dbReference type="Gene3D" id="2.60.40.3440">
    <property type="match status" value="1"/>
</dbReference>
<sequence length="487" mass="53189">EPFDITAHRGRLHAGKNVLAIHGLNGGLTSSDMLIVAEIVATASGKSRLPKVVCEPPAERTSESVTLAGHLAGVAATTKVYFVWGKSDGGPDAAKWDYSREVMPDTDDQLRHRVDGLAAGSVLYYRLYAKNKLGTGWSVDTQKTSTLAEGLVVARADEFAVEPGGTLRLAKREEGVLANDAGVSLTTNAQLLAKPQHGRLTFRPDGTFDYTPDEVYTGTDRFLYRLANAGATLERAVVSVGGEWRYYDGATAPSRNWAKPDFDDSDWQVGPGLLGYGNGNEATEVSYGTNPDSKRATVYFRQTFDVDAVELIDRLTFKLLRDDAAAVYLNGTEVYRDSNLSRTARHTTFASSTIVDENAYATFEVDGSRLAKGENIIAAEVHQASRISSDLSFALFGKAHQYPGAWVTLDVESSKISDELINLNVKDYPFSVIFGSKSGKTYIIESSTDLKRWEKIQVIDGNGDTVAYTPTPKPGDKARFFRIRLNR</sequence>
<dbReference type="Pfam" id="PF17963">
    <property type="entry name" value="Big_9"/>
    <property type="match status" value="1"/>
</dbReference>
<feature type="non-terminal residue" evidence="1">
    <location>
        <position position="1"/>
    </location>
</feature>
<dbReference type="Gene3D" id="2.60.120.260">
    <property type="entry name" value="Galactose-binding domain-like"/>
    <property type="match status" value="1"/>
</dbReference>
<evidence type="ECO:0000313" key="1">
    <source>
        <dbReference type="EMBL" id="SVB63919.1"/>
    </source>
</evidence>
<name>A0A382FMP2_9ZZZZ</name>
<gene>
    <name evidence="1" type="ORF">METZ01_LOCUS216773</name>
</gene>
<dbReference type="InterPro" id="IPR008979">
    <property type="entry name" value="Galactose-bd-like_sf"/>
</dbReference>
<accession>A0A382FMP2</accession>
<dbReference type="EMBL" id="UINC01050672">
    <property type="protein sequence ID" value="SVB63919.1"/>
    <property type="molecule type" value="Genomic_DNA"/>
</dbReference>
<protein>
    <recommendedName>
        <fullName evidence="2">F5/8 type C domain-containing protein</fullName>
    </recommendedName>
</protein>
<reference evidence="1" key="1">
    <citation type="submission" date="2018-05" db="EMBL/GenBank/DDBJ databases">
        <authorList>
            <person name="Lanie J.A."/>
            <person name="Ng W.-L."/>
            <person name="Kazmierczak K.M."/>
            <person name="Andrzejewski T.M."/>
            <person name="Davidsen T.M."/>
            <person name="Wayne K.J."/>
            <person name="Tettelin H."/>
            <person name="Glass J.I."/>
            <person name="Rusch D."/>
            <person name="Podicherti R."/>
            <person name="Tsui H.-C.T."/>
            <person name="Winkler M.E."/>
        </authorList>
    </citation>
    <scope>NUCLEOTIDE SEQUENCE</scope>
</reference>
<proteinExistence type="predicted"/>
<evidence type="ECO:0008006" key="2">
    <source>
        <dbReference type="Google" id="ProtNLM"/>
    </source>
</evidence>
<dbReference type="AlphaFoldDB" id="A0A382FMP2"/>